<protein>
    <submittedName>
        <fullName evidence="4">Threonine dehydrogenase</fullName>
    </submittedName>
</protein>
<dbReference type="EMBL" id="FNJI01000042">
    <property type="protein sequence ID" value="SDP74321.1"/>
    <property type="molecule type" value="Genomic_DNA"/>
</dbReference>
<feature type="domain" description="Alcohol dehydrogenase-like C-terminal" evidence="2">
    <location>
        <begin position="175"/>
        <end position="319"/>
    </location>
</feature>
<reference evidence="4 5" key="1">
    <citation type="submission" date="2016-10" db="EMBL/GenBank/DDBJ databases">
        <authorList>
            <person name="de Groot N.N."/>
        </authorList>
    </citation>
    <scope>NUCLEOTIDE SEQUENCE [LARGE SCALE GENOMIC DNA]</scope>
    <source>
        <strain evidence="4 5">DSM 12130</strain>
    </source>
</reference>
<dbReference type="RefSeq" id="WP_092225819.1">
    <property type="nucleotide sequence ID" value="NZ_FNJI01000042.1"/>
</dbReference>
<proteinExistence type="predicted"/>
<dbReference type="Proteomes" id="UP000199073">
    <property type="component" value="Unassembled WGS sequence"/>
</dbReference>
<name>A0A1H0V7G5_9BACT</name>
<evidence type="ECO:0000259" key="3">
    <source>
        <dbReference type="Pfam" id="PF08240"/>
    </source>
</evidence>
<dbReference type="OrthoDB" id="9809185at2"/>
<dbReference type="Gene3D" id="3.90.180.10">
    <property type="entry name" value="Medium-chain alcohol dehydrogenases, catalytic domain"/>
    <property type="match status" value="1"/>
</dbReference>
<dbReference type="InterPro" id="IPR036291">
    <property type="entry name" value="NAD(P)-bd_dom_sf"/>
</dbReference>
<dbReference type="PANTHER" id="PTHR43189">
    <property type="entry name" value="ZINC-TYPE ALCOHOL DEHYDROGENASE-LIKE PROTEIN C1198.01-RELATED"/>
    <property type="match status" value="1"/>
</dbReference>
<dbReference type="InterPro" id="IPR013154">
    <property type="entry name" value="ADH-like_N"/>
</dbReference>
<dbReference type="GO" id="GO:0016491">
    <property type="term" value="F:oxidoreductase activity"/>
    <property type="evidence" value="ECO:0007669"/>
    <property type="project" value="UniProtKB-KW"/>
</dbReference>
<sequence length="359" mass="38376">MKAAVLQGSQLTVKEVVAPVPREGDVLVKSLACGVCGSDLHVLHYCDAVLEGFRRGGVPIDFDPAPGVILGHEYCAEIVDFGPGTEKKLKRGTRVTSIPYIVNNQVFEHVGYSNIYPGGFGEYMILPESLLIPVPDNLPNDLAALAEPLTVGVHAVDRAGMTGNEVPIVLGCGTIGLMVILALKAKGIGPVVAVDFSPFRRGLAARLGADIVVNPAEQSPYQSWVEVAAPDGYRIDGPEALFGVGVQPRPCVVFECVGVPGLIQQMFNGAPPRSRLVIVGLCMQPDEIHPSIGLFKQMDLRFSFIYHTEEFAEAVQMLADGRVDGSAMITGRVAVEALPEMIAELGDPEKHAKLVVQFD</sequence>
<evidence type="ECO:0000256" key="1">
    <source>
        <dbReference type="ARBA" id="ARBA00023002"/>
    </source>
</evidence>
<evidence type="ECO:0000259" key="2">
    <source>
        <dbReference type="Pfam" id="PF00107"/>
    </source>
</evidence>
<keyword evidence="1" id="KW-0560">Oxidoreductase</keyword>
<dbReference type="Pfam" id="PF08240">
    <property type="entry name" value="ADH_N"/>
    <property type="match status" value="1"/>
</dbReference>
<dbReference type="Gene3D" id="3.40.50.720">
    <property type="entry name" value="NAD(P)-binding Rossmann-like Domain"/>
    <property type="match status" value="1"/>
</dbReference>
<dbReference type="SUPFAM" id="SSF51735">
    <property type="entry name" value="NAD(P)-binding Rossmann-fold domains"/>
    <property type="match status" value="1"/>
</dbReference>
<dbReference type="PANTHER" id="PTHR43189:SF1">
    <property type="entry name" value="ZINC-TYPE ALCOHOL DEHYDROGENASE-LIKE PROTEIN C1198.01"/>
    <property type="match status" value="1"/>
</dbReference>
<accession>A0A1H0V7G5</accession>
<evidence type="ECO:0000313" key="4">
    <source>
        <dbReference type="EMBL" id="SDP74321.1"/>
    </source>
</evidence>
<dbReference type="CDD" id="cd08262">
    <property type="entry name" value="Zn_ADH8"/>
    <property type="match status" value="1"/>
</dbReference>
<dbReference type="InterPro" id="IPR011032">
    <property type="entry name" value="GroES-like_sf"/>
</dbReference>
<feature type="domain" description="Alcohol dehydrogenase-like N-terminal" evidence="3">
    <location>
        <begin position="23"/>
        <end position="136"/>
    </location>
</feature>
<keyword evidence="5" id="KW-1185">Reference proteome</keyword>
<dbReference type="STRING" id="91360.SAMN05660330_03910"/>
<evidence type="ECO:0000313" key="5">
    <source>
        <dbReference type="Proteomes" id="UP000199073"/>
    </source>
</evidence>
<dbReference type="AlphaFoldDB" id="A0A1H0V7G5"/>
<gene>
    <name evidence="4" type="ORF">SAMN05660330_03910</name>
</gene>
<dbReference type="SUPFAM" id="SSF50129">
    <property type="entry name" value="GroES-like"/>
    <property type="match status" value="1"/>
</dbReference>
<dbReference type="Pfam" id="PF00107">
    <property type="entry name" value="ADH_zinc_N"/>
    <property type="match status" value="1"/>
</dbReference>
<dbReference type="InterPro" id="IPR013149">
    <property type="entry name" value="ADH-like_C"/>
</dbReference>
<organism evidence="4 5">
    <name type="scientific">Desulforhopalus singaporensis</name>
    <dbReference type="NCBI Taxonomy" id="91360"/>
    <lineage>
        <taxon>Bacteria</taxon>
        <taxon>Pseudomonadati</taxon>
        <taxon>Thermodesulfobacteriota</taxon>
        <taxon>Desulfobulbia</taxon>
        <taxon>Desulfobulbales</taxon>
        <taxon>Desulfocapsaceae</taxon>
        <taxon>Desulforhopalus</taxon>
    </lineage>
</organism>